<dbReference type="GO" id="GO:0005524">
    <property type="term" value="F:ATP binding"/>
    <property type="evidence" value="ECO:0007669"/>
    <property type="project" value="InterPro"/>
</dbReference>
<organism evidence="2 3">
    <name type="scientific">Candidatus Endobugula sertula</name>
    <name type="common">Bugula neritina bacterial symbiont</name>
    <dbReference type="NCBI Taxonomy" id="62101"/>
    <lineage>
        <taxon>Bacteria</taxon>
        <taxon>Pseudomonadati</taxon>
        <taxon>Pseudomonadota</taxon>
        <taxon>Gammaproteobacteria</taxon>
        <taxon>Cellvibrionales</taxon>
        <taxon>Cellvibrionaceae</taxon>
        <taxon>Candidatus Endobugula</taxon>
    </lineage>
</organism>
<reference evidence="2 3" key="1">
    <citation type="journal article" date="2016" name="Appl. Environ. Microbiol.">
        <title>Lack of Overt Genome Reduction in the Bryostatin-Producing Bryozoan Symbiont "Candidatus Endobugula sertula".</title>
        <authorList>
            <person name="Miller I.J."/>
            <person name="Vanee N."/>
            <person name="Fong S.S."/>
            <person name="Lim-Fong G.E."/>
            <person name="Kwan J.C."/>
        </authorList>
    </citation>
    <scope>NUCLEOTIDE SEQUENCE [LARGE SCALE GENOMIC DNA]</scope>
    <source>
        <strain evidence="2">AB1-4</strain>
    </source>
</reference>
<dbReference type="STRING" id="62101.AB835_10790"/>
<dbReference type="Pfam" id="PF01624">
    <property type="entry name" value="MutS_I"/>
    <property type="match status" value="1"/>
</dbReference>
<dbReference type="InterPro" id="IPR016151">
    <property type="entry name" value="DNA_mismatch_repair_MutS_N"/>
</dbReference>
<name>A0A1D2QND3_9GAMM</name>
<protein>
    <recommendedName>
        <fullName evidence="1">DNA mismatch repair protein MutS-like N-terminal domain-containing protein</fullName>
    </recommendedName>
</protein>
<comment type="caution">
    <text evidence="2">The sequence shown here is derived from an EMBL/GenBank/DDBJ whole genome shotgun (WGS) entry which is preliminary data.</text>
</comment>
<dbReference type="SUPFAM" id="SSF55271">
    <property type="entry name" value="DNA repair protein MutS, domain I"/>
    <property type="match status" value="1"/>
</dbReference>
<evidence type="ECO:0000313" key="3">
    <source>
        <dbReference type="Proteomes" id="UP000242502"/>
    </source>
</evidence>
<evidence type="ECO:0000313" key="2">
    <source>
        <dbReference type="EMBL" id="ODS23082.1"/>
    </source>
</evidence>
<dbReference type="Proteomes" id="UP000242502">
    <property type="component" value="Unassembled WGS sequence"/>
</dbReference>
<dbReference type="EMBL" id="MDLC01000040">
    <property type="protein sequence ID" value="ODS23082.1"/>
    <property type="molecule type" value="Genomic_DNA"/>
</dbReference>
<gene>
    <name evidence="2" type="ORF">AB835_10790</name>
</gene>
<evidence type="ECO:0000259" key="1">
    <source>
        <dbReference type="Pfam" id="PF01624"/>
    </source>
</evidence>
<dbReference type="Gene3D" id="3.40.1170.10">
    <property type="entry name" value="DNA repair protein MutS, domain I"/>
    <property type="match status" value="1"/>
</dbReference>
<sequence>MYSPNKSIGKKSLLITDSFWQEKLDLLSHPSAIRISEDLDANRMLGIGDADKPFWKGFKHSEGNKDSNIDFLIRVKKQHPEKIVIVQIGEFYETWGIDSVFLVEYCGLNRMGRRGVRAGTPLTNIQKVLDDLTDVGFSVVICEQADDSLKNGRKTRFIAEIVTPSSPVYIHGLAMNTSRSDTFFPDSPPEFGLVFDKRGVTVVEINPDLHTVLTLEGLTAEAAIARLSRYGGRFSHVFYHENVEQQFIDQCGLKYEHLIQVNSYLPRDFAQRMEELIKMDLNLEANCPFTHVHPIDHDNEITPRPLYLNSAEQMGILSERGIPKLMDYLLTKG</sequence>
<dbReference type="PANTHER" id="PTHR48448:SF1">
    <property type="entry name" value="MUTL PROTEIN ISOFORM 1"/>
    <property type="match status" value="1"/>
</dbReference>
<dbReference type="AlphaFoldDB" id="A0A1D2QND3"/>
<accession>A0A1D2QND3</accession>
<dbReference type="GO" id="GO:0030983">
    <property type="term" value="F:mismatched DNA binding"/>
    <property type="evidence" value="ECO:0007669"/>
    <property type="project" value="InterPro"/>
</dbReference>
<dbReference type="InterPro" id="IPR053276">
    <property type="entry name" value="MtDNA_mismatch_repair_MutS"/>
</dbReference>
<dbReference type="PANTHER" id="PTHR48448">
    <property type="entry name" value="MUTL PROTEIN ISOFORM 1"/>
    <property type="match status" value="1"/>
</dbReference>
<feature type="domain" description="DNA mismatch repair protein MutS-like N-terminal" evidence="1">
    <location>
        <begin position="72"/>
        <end position="165"/>
    </location>
</feature>
<dbReference type="InterPro" id="IPR007695">
    <property type="entry name" value="DNA_mismatch_repair_MutS-lik_N"/>
</dbReference>
<dbReference type="GO" id="GO:0006298">
    <property type="term" value="P:mismatch repair"/>
    <property type="evidence" value="ECO:0007669"/>
    <property type="project" value="InterPro"/>
</dbReference>
<proteinExistence type="predicted"/>